<evidence type="ECO:0000259" key="15">
    <source>
        <dbReference type="Pfam" id="PF13334"/>
    </source>
</evidence>
<dbReference type="EMBL" id="CP097510">
    <property type="protein sequence ID" value="URE32116.1"/>
    <property type="molecule type" value="Genomic_DNA"/>
</dbReference>
<protein>
    <recommendedName>
        <fullName evidence="13">Hexosyltransferase</fullName>
        <ecNumber evidence="13">2.4.1.-</ecNumber>
    </recommendedName>
</protein>
<evidence type="ECO:0000313" key="17">
    <source>
        <dbReference type="Proteomes" id="UP001055439"/>
    </source>
</evidence>
<dbReference type="GO" id="GO:0008378">
    <property type="term" value="F:galactosyltransferase activity"/>
    <property type="evidence" value="ECO:0007669"/>
    <property type="project" value="TreeGrafter"/>
</dbReference>
<accession>A0A9E7HF92</accession>
<feature type="domain" description="DUF4094" evidence="15">
    <location>
        <begin position="53"/>
        <end position="144"/>
    </location>
</feature>
<proteinExistence type="inferred from homology"/>
<evidence type="ECO:0000256" key="5">
    <source>
        <dbReference type="ARBA" id="ARBA00022676"/>
    </source>
</evidence>
<comment type="subcellular location">
    <subcellularLocation>
        <location evidence="2 13">Golgi apparatus membrane</location>
        <topology evidence="2 13">Single-pass type II membrane protein</topology>
    </subcellularLocation>
</comment>
<feature type="transmembrane region" description="Helical" evidence="13">
    <location>
        <begin position="52"/>
        <end position="69"/>
    </location>
</feature>
<evidence type="ECO:0000256" key="11">
    <source>
        <dbReference type="ARBA" id="ARBA00023136"/>
    </source>
</evidence>
<reference evidence="16" key="1">
    <citation type="submission" date="2022-05" db="EMBL/GenBank/DDBJ databases">
        <title>The Musa troglodytarum L. genome provides insights into the mechanism of non-climacteric behaviour and enrichment of carotenoids.</title>
        <authorList>
            <person name="Wang J."/>
        </authorList>
    </citation>
    <scope>NUCLEOTIDE SEQUENCE</scope>
    <source>
        <tissue evidence="16">Leaf</tissue>
    </source>
</reference>
<feature type="region of interest" description="Disordered" evidence="14">
    <location>
        <begin position="86"/>
        <end position="115"/>
    </location>
</feature>
<dbReference type="PANTHER" id="PTHR11214:SF275">
    <property type="entry name" value="BETA-1,3-GALACTOSYLTRANSFERASE 8-RELATED"/>
    <property type="match status" value="1"/>
</dbReference>
<evidence type="ECO:0000256" key="9">
    <source>
        <dbReference type="ARBA" id="ARBA00022989"/>
    </source>
</evidence>
<evidence type="ECO:0000256" key="1">
    <source>
        <dbReference type="ARBA" id="ARBA00001936"/>
    </source>
</evidence>
<dbReference type="InterPro" id="IPR025298">
    <property type="entry name" value="DUF4094"/>
</dbReference>
<keyword evidence="10 13" id="KW-0333">Golgi apparatus</keyword>
<keyword evidence="7 13" id="KW-0812">Transmembrane</keyword>
<keyword evidence="12 13" id="KW-0464">Manganese</keyword>
<feature type="compositionally biased region" description="Basic and acidic residues" evidence="14">
    <location>
        <begin position="99"/>
        <end position="115"/>
    </location>
</feature>
<evidence type="ECO:0000313" key="16">
    <source>
        <dbReference type="EMBL" id="URE32116.1"/>
    </source>
</evidence>
<feature type="compositionally biased region" description="Polar residues" evidence="14">
    <location>
        <begin position="89"/>
        <end position="98"/>
    </location>
</feature>
<evidence type="ECO:0000256" key="3">
    <source>
        <dbReference type="ARBA" id="ARBA00004922"/>
    </source>
</evidence>
<comment type="pathway">
    <text evidence="3">Protein modification; protein glycosylation.</text>
</comment>
<dbReference type="InterPro" id="IPR002659">
    <property type="entry name" value="Glyco_trans_31"/>
</dbReference>
<comment type="similarity">
    <text evidence="4 13">Belongs to the glycosyltransferase 31 family.</text>
</comment>
<dbReference type="OrthoDB" id="1708289at2759"/>
<dbReference type="AlphaFoldDB" id="A0A9E7HF92"/>
<evidence type="ECO:0000256" key="14">
    <source>
        <dbReference type="SAM" id="MobiDB-lite"/>
    </source>
</evidence>
<name>A0A9E7HF92_9LILI</name>
<evidence type="ECO:0000256" key="6">
    <source>
        <dbReference type="ARBA" id="ARBA00022679"/>
    </source>
</evidence>
<keyword evidence="17" id="KW-1185">Reference proteome</keyword>
<comment type="cofactor">
    <cofactor evidence="1 13">
        <name>Mn(2+)</name>
        <dbReference type="ChEBI" id="CHEBI:29035"/>
    </cofactor>
</comment>
<dbReference type="Pfam" id="PF01762">
    <property type="entry name" value="Galactosyl_T"/>
    <property type="match status" value="1"/>
</dbReference>
<gene>
    <name evidence="16" type="ORF">MUK42_17470</name>
</gene>
<organism evidence="16 17">
    <name type="scientific">Musa troglodytarum</name>
    <name type="common">fe'i banana</name>
    <dbReference type="NCBI Taxonomy" id="320322"/>
    <lineage>
        <taxon>Eukaryota</taxon>
        <taxon>Viridiplantae</taxon>
        <taxon>Streptophyta</taxon>
        <taxon>Embryophyta</taxon>
        <taxon>Tracheophyta</taxon>
        <taxon>Spermatophyta</taxon>
        <taxon>Magnoliopsida</taxon>
        <taxon>Liliopsida</taxon>
        <taxon>Zingiberales</taxon>
        <taxon>Musaceae</taxon>
        <taxon>Musa</taxon>
    </lineage>
</organism>
<evidence type="ECO:0000256" key="4">
    <source>
        <dbReference type="ARBA" id="ARBA00008661"/>
    </source>
</evidence>
<keyword evidence="8 13" id="KW-0735">Signal-anchor</keyword>
<sequence>MVEIASHRHAVSSSSLLWFEMLLMVGSMKAGVERPQQQQSEKKQRGRLPLRARAAALLCAACFLLGVLFSRGVDFLPSDDRARAASSSCEPSIANSAQDCERSRRLGEANPRDIRREVSNTRRAIRSLDKFVAALETELAAARTNSLGGGPKKAFVVVGINTAFSSKKRRESIRATWMPRGRRDKASSPFLRFDGSADDEYRSVPSAGSKLRRLEEEKGVVMRFVIGRSATPGGALDRAIDEEDAETKDFLRLDHLEGYHELSTKTQVFFATAVAAWDADFYAKVDDDVHVNLGMPSIMNQSFGSLERKETSTLDMPLVKSMPSPKI</sequence>
<keyword evidence="11 13" id="KW-0472">Membrane</keyword>
<evidence type="ECO:0000256" key="10">
    <source>
        <dbReference type="ARBA" id="ARBA00023034"/>
    </source>
</evidence>
<dbReference type="GO" id="GO:0000139">
    <property type="term" value="C:Golgi membrane"/>
    <property type="evidence" value="ECO:0007669"/>
    <property type="project" value="UniProtKB-SubCell"/>
</dbReference>
<evidence type="ECO:0000256" key="2">
    <source>
        <dbReference type="ARBA" id="ARBA00004323"/>
    </source>
</evidence>
<dbReference type="EC" id="2.4.1.-" evidence="13"/>
<keyword evidence="9 13" id="KW-1133">Transmembrane helix</keyword>
<dbReference type="Proteomes" id="UP001055439">
    <property type="component" value="Chromosome 8"/>
</dbReference>
<dbReference type="PANTHER" id="PTHR11214">
    <property type="entry name" value="BETA-1,3-N-ACETYLGLUCOSAMINYLTRANSFERASE"/>
    <property type="match status" value="1"/>
</dbReference>
<evidence type="ECO:0000256" key="7">
    <source>
        <dbReference type="ARBA" id="ARBA00022692"/>
    </source>
</evidence>
<evidence type="ECO:0000256" key="8">
    <source>
        <dbReference type="ARBA" id="ARBA00022968"/>
    </source>
</evidence>
<keyword evidence="6" id="KW-0808">Transferase</keyword>
<dbReference type="Pfam" id="PF13334">
    <property type="entry name" value="DUF4094"/>
    <property type="match status" value="1"/>
</dbReference>
<keyword evidence="5 13" id="KW-0328">Glycosyltransferase</keyword>
<evidence type="ECO:0000256" key="13">
    <source>
        <dbReference type="RuleBase" id="RU363063"/>
    </source>
</evidence>
<evidence type="ECO:0000256" key="12">
    <source>
        <dbReference type="ARBA" id="ARBA00023211"/>
    </source>
</evidence>